<evidence type="ECO:0000313" key="1">
    <source>
        <dbReference type="EMBL" id="NMH97617.1"/>
    </source>
</evidence>
<sequence>MTALRGPVPVPDQPAPGDDLAARYLWDVVEELVRRELLVDGAIVHGDHGTVLFDVPATAAGPSWLPVWAYWNARDGWSVCTAQVAGAAPRRQATVPGGCTPAACDVADFVARTALEGP</sequence>
<keyword evidence="2" id="KW-1185">Reference proteome</keyword>
<accession>A0ABX1SAM3</accession>
<organism evidence="1 2">
    <name type="scientific">Pseudonocardia acidicola</name>
    <dbReference type="NCBI Taxonomy" id="2724939"/>
    <lineage>
        <taxon>Bacteria</taxon>
        <taxon>Bacillati</taxon>
        <taxon>Actinomycetota</taxon>
        <taxon>Actinomycetes</taxon>
        <taxon>Pseudonocardiales</taxon>
        <taxon>Pseudonocardiaceae</taxon>
        <taxon>Pseudonocardia</taxon>
    </lineage>
</organism>
<comment type="caution">
    <text evidence="1">The sequence shown here is derived from an EMBL/GenBank/DDBJ whole genome shotgun (WGS) entry which is preliminary data.</text>
</comment>
<dbReference type="RefSeq" id="WP_169381070.1">
    <property type="nucleotide sequence ID" value="NZ_JAAXLA010000014.1"/>
</dbReference>
<gene>
    <name evidence="1" type="ORF">HF526_09870</name>
</gene>
<proteinExistence type="predicted"/>
<protein>
    <submittedName>
        <fullName evidence="1">Uncharacterized protein</fullName>
    </submittedName>
</protein>
<dbReference type="EMBL" id="JAAXLA010000014">
    <property type="protein sequence ID" value="NMH97617.1"/>
    <property type="molecule type" value="Genomic_DNA"/>
</dbReference>
<dbReference type="Proteomes" id="UP000820669">
    <property type="component" value="Unassembled WGS sequence"/>
</dbReference>
<reference evidence="1 2" key="1">
    <citation type="submission" date="2020-04" db="EMBL/GenBank/DDBJ databases">
        <authorList>
            <person name="Klaysubun C."/>
            <person name="Duangmal K."/>
            <person name="Lipun K."/>
        </authorList>
    </citation>
    <scope>NUCLEOTIDE SEQUENCE [LARGE SCALE GENOMIC DNA]</scope>
    <source>
        <strain evidence="1 2">K10HN5</strain>
    </source>
</reference>
<name>A0ABX1SAM3_9PSEU</name>
<evidence type="ECO:0000313" key="2">
    <source>
        <dbReference type="Proteomes" id="UP000820669"/>
    </source>
</evidence>